<dbReference type="OrthoDB" id="2382535at2759"/>
<protein>
    <submittedName>
        <fullName evidence="2">5213_t:CDS:1</fullName>
    </submittedName>
</protein>
<feature type="region of interest" description="Disordered" evidence="1">
    <location>
        <begin position="94"/>
        <end position="120"/>
    </location>
</feature>
<accession>A0A9N8Z869</accession>
<name>A0A9N8Z869_9GLOM</name>
<organism evidence="2 3">
    <name type="scientific">Cetraspora pellucida</name>
    <dbReference type="NCBI Taxonomy" id="1433469"/>
    <lineage>
        <taxon>Eukaryota</taxon>
        <taxon>Fungi</taxon>
        <taxon>Fungi incertae sedis</taxon>
        <taxon>Mucoromycota</taxon>
        <taxon>Glomeromycotina</taxon>
        <taxon>Glomeromycetes</taxon>
        <taxon>Diversisporales</taxon>
        <taxon>Gigasporaceae</taxon>
        <taxon>Cetraspora</taxon>
    </lineage>
</organism>
<gene>
    <name evidence="2" type="ORF">CPELLU_LOCUS1290</name>
</gene>
<comment type="caution">
    <text evidence="2">The sequence shown here is derived from an EMBL/GenBank/DDBJ whole genome shotgun (WGS) entry which is preliminary data.</text>
</comment>
<dbReference type="Proteomes" id="UP000789759">
    <property type="component" value="Unassembled WGS sequence"/>
</dbReference>
<keyword evidence="3" id="KW-1185">Reference proteome</keyword>
<feature type="compositionally biased region" description="Basic and acidic residues" evidence="1">
    <location>
        <begin position="109"/>
        <end position="120"/>
    </location>
</feature>
<sequence length="300" mass="34588">MLTNLTSNSIRPISASSTSQNLITLNTLNPYSDLNDDCENEMDSFNNVNEMDFFDDENEMNFDVIQINQLEKNNINIAKSSSVKNITLSQEFIEHDSNSNQNEDNDSEQSEHDINQDIDEKFDIDKETDEDCDRIMLSSSLLSIDNSDIFPESSYNPRSFMITKTGIMTLFVFFSQVLAFLDAVRFQNFPSSQHYVEKMIAQPESIIKYIVCLHCHSLYLPTDLPLKTSEHTKCLTCEKVLTKAIRRSFEDDVLGDIYDKKNWKEFLDEEGHLFFVGDNADIRIGLALNVDWYTPYSHVK</sequence>
<evidence type="ECO:0000256" key="1">
    <source>
        <dbReference type="SAM" id="MobiDB-lite"/>
    </source>
</evidence>
<dbReference type="EMBL" id="CAJVQA010000457">
    <property type="protein sequence ID" value="CAG8475812.1"/>
    <property type="molecule type" value="Genomic_DNA"/>
</dbReference>
<reference evidence="2" key="1">
    <citation type="submission" date="2021-06" db="EMBL/GenBank/DDBJ databases">
        <authorList>
            <person name="Kallberg Y."/>
            <person name="Tangrot J."/>
            <person name="Rosling A."/>
        </authorList>
    </citation>
    <scope>NUCLEOTIDE SEQUENCE</scope>
    <source>
        <strain evidence="2">FL966</strain>
    </source>
</reference>
<proteinExistence type="predicted"/>
<dbReference type="AlphaFoldDB" id="A0A9N8Z869"/>
<evidence type="ECO:0000313" key="3">
    <source>
        <dbReference type="Proteomes" id="UP000789759"/>
    </source>
</evidence>
<evidence type="ECO:0000313" key="2">
    <source>
        <dbReference type="EMBL" id="CAG8475812.1"/>
    </source>
</evidence>